<dbReference type="GO" id="GO:0008270">
    <property type="term" value="F:zinc ion binding"/>
    <property type="evidence" value="ECO:0007669"/>
    <property type="project" value="UniProtKB-KW"/>
</dbReference>
<dbReference type="Pfam" id="PF13639">
    <property type="entry name" value="zf-RING_2"/>
    <property type="match status" value="1"/>
</dbReference>
<dbReference type="CDD" id="cd16677">
    <property type="entry name" value="RING-H2_RNF32_rpt1"/>
    <property type="match status" value="1"/>
</dbReference>
<dbReference type="AlphaFoldDB" id="A0A9D4TR99"/>
<name>A0A9D4TR99_CHLVU</name>
<proteinExistence type="predicted"/>
<keyword evidence="1" id="KW-0862">Zinc</keyword>
<dbReference type="InterPro" id="IPR000048">
    <property type="entry name" value="IQ_motif_EF-hand-BS"/>
</dbReference>
<dbReference type="PANTHER" id="PTHR14991">
    <property type="entry name" value="RING FINGER PROTEIN 32"/>
    <property type="match status" value="1"/>
</dbReference>
<dbReference type="PROSITE" id="PS50096">
    <property type="entry name" value="IQ"/>
    <property type="match status" value="1"/>
</dbReference>
<protein>
    <recommendedName>
        <fullName evidence="3">RING-type domain-containing protein</fullName>
    </recommendedName>
</protein>
<dbReference type="InterPro" id="IPR001841">
    <property type="entry name" value="Znf_RING"/>
</dbReference>
<reference evidence="4" key="2">
    <citation type="submission" date="2020-11" db="EMBL/GenBank/DDBJ databases">
        <authorList>
            <person name="Cecchin M."/>
            <person name="Marcolungo L."/>
            <person name="Rossato M."/>
            <person name="Girolomoni L."/>
            <person name="Cosentino E."/>
            <person name="Cuine S."/>
            <person name="Li-Beisson Y."/>
            <person name="Delledonne M."/>
            <person name="Ballottari M."/>
        </authorList>
    </citation>
    <scope>NUCLEOTIDE SEQUENCE</scope>
    <source>
        <strain evidence="4">211/11P</strain>
        <tissue evidence="4">Whole cell</tissue>
    </source>
</reference>
<evidence type="ECO:0000256" key="1">
    <source>
        <dbReference type="PROSITE-ProRule" id="PRU00175"/>
    </source>
</evidence>
<evidence type="ECO:0000256" key="2">
    <source>
        <dbReference type="SAM" id="MobiDB-lite"/>
    </source>
</evidence>
<sequence>MASLAVSTAALQAHRAAQLQLAAKPATAEVSSLAQRLGLLPSPPPPFSPADWLTVHTRSRQREDSSGNCSICLAPFKAQAQVLLSCSHTFHHACLASFERFSRDHGQARCCPLCRCQAYQKRRIADAELLWRHTCASRIQAAWRGLLARRQFRALRRLLPPQHPALKRRWCAEQLEEGSSRLVASVERGAGDIDALFAELNATAAAAGAVFSQLSSRRGDVAEPAGGASAAALQGPAGGEAGSVEAPPHDQIRLTVGDQQATMVTEQQHQGLEQQQQQCDWEAIINTSLQRDAQPECAICLAPLQVHSRNDHSSNQAGDALGNSNSRGTATGSQGHKRQRHILRELQPLQERCVGAGGGLAVLSCSHAFHGGCLSAFEAFAIASETGAPRCPCCRSVYERFDLG</sequence>
<feature type="compositionally biased region" description="Low complexity" evidence="2">
    <location>
        <begin position="222"/>
        <end position="235"/>
    </location>
</feature>
<dbReference type="InterPro" id="IPR013083">
    <property type="entry name" value="Znf_RING/FYVE/PHD"/>
</dbReference>
<accession>A0A9D4TR99</accession>
<dbReference type="EMBL" id="SIDB01000006">
    <property type="protein sequence ID" value="KAI3431559.1"/>
    <property type="molecule type" value="Genomic_DNA"/>
</dbReference>
<dbReference type="InterPro" id="IPR042862">
    <property type="entry name" value="RNF32"/>
</dbReference>
<dbReference type="OrthoDB" id="8062037at2759"/>
<feature type="compositionally biased region" description="Polar residues" evidence="2">
    <location>
        <begin position="313"/>
        <end position="334"/>
    </location>
</feature>
<feature type="region of interest" description="Disordered" evidence="2">
    <location>
        <begin position="311"/>
        <end position="338"/>
    </location>
</feature>
<dbReference type="PANTHER" id="PTHR14991:SF0">
    <property type="entry name" value="RING FINGER PROTEIN 32"/>
    <property type="match status" value="1"/>
</dbReference>
<gene>
    <name evidence="4" type="ORF">D9Q98_004608</name>
</gene>
<keyword evidence="1" id="KW-0863">Zinc-finger</keyword>
<comment type="caution">
    <text evidence="4">The sequence shown here is derived from an EMBL/GenBank/DDBJ whole genome shotgun (WGS) entry which is preliminary data.</text>
</comment>
<keyword evidence="5" id="KW-1185">Reference proteome</keyword>
<evidence type="ECO:0000313" key="4">
    <source>
        <dbReference type="EMBL" id="KAI3431559.1"/>
    </source>
</evidence>
<dbReference type="Gene3D" id="3.30.40.10">
    <property type="entry name" value="Zinc/RING finger domain, C3HC4 (zinc finger)"/>
    <property type="match status" value="2"/>
</dbReference>
<feature type="domain" description="RING-type" evidence="3">
    <location>
        <begin position="69"/>
        <end position="115"/>
    </location>
</feature>
<evidence type="ECO:0000259" key="3">
    <source>
        <dbReference type="PROSITE" id="PS50089"/>
    </source>
</evidence>
<evidence type="ECO:0000313" key="5">
    <source>
        <dbReference type="Proteomes" id="UP001055712"/>
    </source>
</evidence>
<dbReference type="Pfam" id="PF00612">
    <property type="entry name" value="IQ"/>
    <property type="match status" value="1"/>
</dbReference>
<reference evidence="4" key="1">
    <citation type="journal article" date="2019" name="Plant J.">
        <title>Chlorella vulgaris genome assembly and annotation reveals the molecular basis for metabolic acclimation to high light conditions.</title>
        <authorList>
            <person name="Cecchin M."/>
            <person name="Marcolungo L."/>
            <person name="Rossato M."/>
            <person name="Girolomoni L."/>
            <person name="Cosentino E."/>
            <person name="Cuine S."/>
            <person name="Li-Beisson Y."/>
            <person name="Delledonne M."/>
            <person name="Ballottari M."/>
        </authorList>
    </citation>
    <scope>NUCLEOTIDE SEQUENCE</scope>
    <source>
        <strain evidence="4">211/11P</strain>
    </source>
</reference>
<dbReference type="Proteomes" id="UP001055712">
    <property type="component" value="Unassembled WGS sequence"/>
</dbReference>
<feature type="region of interest" description="Disordered" evidence="2">
    <location>
        <begin position="221"/>
        <end position="247"/>
    </location>
</feature>
<keyword evidence="1" id="KW-0479">Metal-binding</keyword>
<dbReference type="PROSITE" id="PS50089">
    <property type="entry name" value="ZF_RING_2"/>
    <property type="match status" value="1"/>
</dbReference>
<dbReference type="SUPFAM" id="SSF57850">
    <property type="entry name" value="RING/U-box"/>
    <property type="match status" value="2"/>
</dbReference>
<dbReference type="SMART" id="SM00184">
    <property type="entry name" value="RING"/>
    <property type="match status" value="2"/>
</dbReference>
<organism evidence="4 5">
    <name type="scientific">Chlorella vulgaris</name>
    <name type="common">Green alga</name>
    <dbReference type="NCBI Taxonomy" id="3077"/>
    <lineage>
        <taxon>Eukaryota</taxon>
        <taxon>Viridiplantae</taxon>
        <taxon>Chlorophyta</taxon>
        <taxon>core chlorophytes</taxon>
        <taxon>Trebouxiophyceae</taxon>
        <taxon>Chlorellales</taxon>
        <taxon>Chlorellaceae</taxon>
        <taxon>Chlorella clade</taxon>
        <taxon>Chlorella</taxon>
    </lineage>
</organism>